<dbReference type="GO" id="GO:0051450">
    <property type="term" value="P:myoblast proliferation"/>
    <property type="evidence" value="ECO:0007669"/>
    <property type="project" value="Ensembl"/>
</dbReference>
<evidence type="ECO:0000256" key="1">
    <source>
        <dbReference type="ARBA" id="ARBA00004613"/>
    </source>
</evidence>
<dbReference type="GO" id="GO:2000288">
    <property type="term" value="P:positive regulation of myoblast proliferation"/>
    <property type="evidence" value="ECO:0007669"/>
    <property type="project" value="Ensembl"/>
</dbReference>
<dbReference type="FunCoup" id="H0W7W1">
    <property type="interactions" value="67"/>
</dbReference>
<reference evidence="9" key="3">
    <citation type="submission" date="2025-09" db="UniProtKB">
        <authorList>
            <consortium name="Ensembl"/>
        </authorList>
    </citation>
    <scope>IDENTIFICATION</scope>
    <source>
        <strain evidence="9">2N</strain>
    </source>
</reference>
<feature type="region of interest" description="Disordered" evidence="7">
    <location>
        <begin position="180"/>
        <end position="209"/>
    </location>
</feature>
<feature type="signal peptide" evidence="8">
    <location>
        <begin position="1"/>
        <end position="20"/>
    </location>
</feature>
<keyword evidence="6" id="KW-0340">Growth factor binding</keyword>
<dbReference type="PANTHER" id="PTHR15258:SF2">
    <property type="entry name" value="FIBROBLAST GROWTH FACTOR-BINDING PROTEIN 1"/>
    <property type="match status" value="1"/>
</dbReference>
<dbReference type="GO" id="GO:0007267">
    <property type="term" value="P:cell-cell signaling"/>
    <property type="evidence" value="ECO:0007669"/>
    <property type="project" value="TreeGrafter"/>
</dbReference>
<dbReference type="GO" id="GO:0009986">
    <property type="term" value="C:cell surface"/>
    <property type="evidence" value="ECO:0007669"/>
    <property type="project" value="Ensembl"/>
</dbReference>
<evidence type="ECO:0000313" key="10">
    <source>
        <dbReference type="Proteomes" id="UP000005447"/>
    </source>
</evidence>
<evidence type="ECO:0000256" key="4">
    <source>
        <dbReference type="ARBA" id="ARBA00022729"/>
    </source>
</evidence>
<reference evidence="9" key="2">
    <citation type="submission" date="2025-08" db="UniProtKB">
        <authorList>
            <consortium name="Ensembl"/>
        </authorList>
    </citation>
    <scope>IDENTIFICATION</scope>
    <source>
        <strain evidence="9">2N</strain>
    </source>
</reference>
<evidence type="ECO:0000256" key="8">
    <source>
        <dbReference type="SAM" id="SignalP"/>
    </source>
</evidence>
<organism evidence="9 10">
    <name type="scientific">Cavia porcellus</name>
    <name type="common">Guinea pig</name>
    <dbReference type="NCBI Taxonomy" id="10141"/>
    <lineage>
        <taxon>Eukaryota</taxon>
        <taxon>Metazoa</taxon>
        <taxon>Chordata</taxon>
        <taxon>Craniata</taxon>
        <taxon>Vertebrata</taxon>
        <taxon>Euteleostomi</taxon>
        <taxon>Mammalia</taxon>
        <taxon>Eutheria</taxon>
        <taxon>Euarchontoglires</taxon>
        <taxon>Glires</taxon>
        <taxon>Rodentia</taxon>
        <taxon>Hystricomorpha</taxon>
        <taxon>Caviidae</taxon>
        <taxon>Cavia</taxon>
    </lineage>
</organism>
<dbReference type="Bgee" id="ENSCPOG00000021732">
    <property type="expression patterns" value="Expressed in zone of skin and 4 other cell types or tissues"/>
</dbReference>
<dbReference type="InParanoid" id="H0W7W1"/>
<dbReference type="STRING" id="10141.ENSCPOP00000019066"/>
<evidence type="ECO:0000256" key="3">
    <source>
        <dbReference type="ARBA" id="ARBA00022525"/>
    </source>
</evidence>
<dbReference type="GO" id="GO:0045743">
    <property type="term" value="P:positive regulation of fibroblast growth factor receptor signaling pathway"/>
    <property type="evidence" value="ECO:0007669"/>
    <property type="project" value="Ensembl"/>
</dbReference>
<dbReference type="AlphaFoldDB" id="H0W7W1"/>
<dbReference type="Pfam" id="PF06473">
    <property type="entry name" value="FGF-BP1"/>
    <property type="match status" value="1"/>
</dbReference>
<accession>H0W7W1</accession>
<comment type="similarity">
    <text evidence="2">Belongs to the fibroblast growth factor-binding protein family.</text>
</comment>
<dbReference type="InterPro" id="IPR010510">
    <property type="entry name" value="FGF1-bd"/>
</dbReference>
<dbReference type="OMA" id="VYWKQIG"/>
<sequence>MRVHNLTLLSLLLLASQVLTQKVKNEAKHRQISTADGDSSVLDKAQSKQRSRTSITNGKFVSRDQGASCTWTTAAQEPGVALRVECTQAQHRLSCVFAGNPTECLKHHSEKIYWKQITRMLHRQKNICRDSKSVLKTKVCRKKFPESNLKLANSTVLEDMKVRKVESKLFPLEHPNIKEASSKEPHQAIEEVSSTPAVTKTDPECLDDPDVETQRKTALEFCGESWSSLCTFFLSMFQATYC</sequence>
<dbReference type="eggNOG" id="ENOG502RZQ6">
    <property type="taxonomic scope" value="Eukaryota"/>
</dbReference>
<evidence type="ECO:0000256" key="5">
    <source>
        <dbReference type="ARBA" id="ARBA00023157"/>
    </source>
</evidence>
<keyword evidence="3" id="KW-0964">Secreted</keyword>
<dbReference type="GeneTree" id="ENSGT00940000154372"/>
<dbReference type="GO" id="GO:0005576">
    <property type="term" value="C:extracellular region"/>
    <property type="evidence" value="ECO:0007669"/>
    <property type="project" value="UniProtKB-SubCell"/>
</dbReference>
<keyword evidence="4 8" id="KW-0732">Signal</keyword>
<gene>
    <name evidence="9" type="primary">FGFBP1</name>
</gene>
<feature type="region of interest" description="Disordered" evidence="7">
    <location>
        <begin position="30"/>
        <end position="55"/>
    </location>
</feature>
<dbReference type="EMBL" id="AAKN02046901">
    <property type="status" value="NOT_ANNOTATED_CDS"/>
    <property type="molecule type" value="Genomic_DNA"/>
</dbReference>
<proteinExistence type="inferred from homology"/>
<dbReference type="Proteomes" id="UP000005447">
    <property type="component" value="Unassembled WGS sequence"/>
</dbReference>
<dbReference type="Ensembl" id="ENSCPOT00000025114.2">
    <property type="protein sequence ID" value="ENSCPOP00000019066.1"/>
    <property type="gene ID" value="ENSCPOG00000021732.2"/>
</dbReference>
<evidence type="ECO:0000256" key="6">
    <source>
        <dbReference type="ARBA" id="ARBA00023183"/>
    </source>
</evidence>
<name>H0W7W1_CAVPO</name>
<dbReference type="GeneID" id="100726816"/>
<comment type="subcellular location">
    <subcellularLocation>
        <location evidence="1">Secreted</location>
    </subcellularLocation>
</comment>
<evidence type="ECO:0000256" key="7">
    <source>
        <dbReference type="SAM" id="MobiDB-lite"/>
    </source>
</evidence>
<dbReference type="VEuPathDB" id="HostDB:ENSCPOG00000021732"/>
<dbReference type="GO" id="GO:0008543">
    <property type="term" value="P:fibroblast growth factor receptor signaling pathway"/>
    <property type="evidence" value="ECO:0007669"/>
    <property type="project" value="Ensembl"/>
</dbReference>
<protein>
    <submittedName>
        <fullName evidence="9">Fibroblast growth factor binding protein 1</fullName>
    </submittedName>
</protein>
<evidence type="ECO:0000313" key="9">
    <source>
        <dbReference type="Ensembl" id="ENSCPOP00000019066.1"/>
    </source>
</evidence>
<keyword evidence="10" id="KW-1185">Reference proteome</keyword>
<dbReference type="OrthoDB" id="8875908at2759"/>
<feature type="chain" id="PRO_5003543060" evidence="8">
    <location>
        <begin position="21"/>
        <end position="242"/>
    </location>
</feature>
<dbReference type="GO" id="GO:0017134">
    <property type="term" value="F:fibroblast growth factor binding"/>
    <property type="evidence" value="ECO:0007669"/>
    <property type="project" value="Ensembl"/>
</dbReference>
<keyword evidence="5" id="KW-1015">Disulfide bond</keyword>
<evidence type="ECO:0000256" key="2">
    <source>
        <dbReference type="ARBA" id="ARBA00008326"/>
    </source>
</evidence>
<dbReference type="HOGENOM" id="CLU_102227_0_0_1"/>
<reference evidence="10" key="1">
    <citation type="journal article" date="2011" name="Nature">
        <title>A high-resolution map of human evolutionary constraint using 29 mammals.</title>
        <authorList>
            <person name="Lindblad-Toh K."/>
            <person name="Garber M."/>
            <person name="Zuk O."/>
            <person name="Lin M.F."/>
            <person name="Parker B.J."/>
            <person name="Washietl S."/>
            <person name="Kheradpour P."/>
            <person name="Ernst J."/>
            <person name="Jordan G."/>
            <person name="Mauceli E."/>
            <person name="Ward L.D."/>
            <person name="Lowe C.B."/>
            <person name="Holloway A.K."/>
            <person name="Clamp M."/>
            <person name="Gnerre S."/>
            <person name="Alfoldi J."/>
            <person name="Beal K."/>
            <person name="Chang J."/>
            <person name="Clawson H."/>
            <person name="Cuff J."/>
            <person name="Di Palma F."/>
            <person name="Fitzgerald S."/>
            <person name="Flicek P."/>
            <person name="Guttman M."/>
            <person name="Hubisz M.J."/>
            <person name="Jaffe D.B."/>
            <person name="Jungreis I."/>
            <person name="Kent W.J."/>
            <person name="Kostka D."/>
            <person name="Lara M."/>
            <person name="Martins A.L."/>
            <person name="Massingham T."/>
            <person name="Moltke I."/>
            <person name="Raney B.J."/>
            <person name="Rasmussen M.D."/>
            <person name="Robinson J."/>
            <person name="Stark A."/>
            <person name="Vilella A.J."/>
            <person name="Wen J."/>
            <person name="Xie X."/>
            <person name="Zody M.C."/>
            <person name="Baldwin J."/>
            <person name="Bloom T."/>
            <person name="Chin C.W."/>
            <person name="Heiman D."/>
            <person name="Nicol R."/>
            <person name="Nusbaum C."/>
            <person name="Young S."/>
            <person name="Wilkinson J."/>
            <person name="Worley K.C."/>
            <person name="Kovar C.L."/>
            <person name="Muzny D.M."/>
            <person name="Gibbs R.A."/>
            <person name="Cree A."/>
            <person name="Dihn H.H."/>
            <person name="Fowler G."/>
            <person name="Jhangiani S."/>
            <person name="Joshi V."/>
            <person name="Lee S."/>
            <person name="Lewis L.R."/>
            <person name="Nazareth L.V."/>
            <person name="Okwuonu G."/>
            <person name="Santibanez J."/>
            <person name="Warren W.C."/>
            <person name="Mardis E.R."/>
            <person name="Weinstock G.M."/>
            <person name="Wilson R.K."/>
            <person name="Delehaunty K."/>
            <person name="Dooling D."/>
            <person name="Fronik C."/>
            <person name="Fulton L."/>
            <person name="Fulton B."/>
            <person name="Graves T."/>
            <person name="Minx P."/>
            <person name="Sodergren E."/>
            <person name="Birney E."/>
            <person name="Margulies E.H."/>
            <person name="Herrero J."/>
            <person name="Green E.D."/>
            <person name="Haussler D."/>
            <person name="Siepel A."/>
            <person name="Goldman N."/>
            <person name="Pollard K.S."/>
            <person name="Pedersen J.S."/>
            <person name="Lander E.S."/>
            <person name="Kellis M."/>
        </authorList>
    </citation>
    <scope>NUCLEOTIDE SEQUENCE [LARGE SCALE GENOMIC DNA]</scope>
    <source>
        <strain evidence="10">2N</strain>
    </source>
</reference>
<feature type="compositionally biased region" description="Basic and acidic residues" evidence="7">
    <location>
        <begin position="180"/>
        <end position="189"/>
    </location>
</feature>
<dbReference type="KEGG" id="cpoc:100726816"/>
<dbReference type="PANTHER" id="PTHR15258">
    <property type="entry name" value="FGF BINDING PROTEIN-RELATED"/>
    <property type="match status" value="1"/>
</dbReference>
<dbReference type="GO" id="GO:1903589">
    <property type="term" value="P:positive regulation of blood vessel endothelial cell proliferation involved in sprouting angiogenesis"/>
    <property type="evidence" value="ECO:0007669"/>
    <property type="project" value="Ensembl"/>
</dbReference>
<dbReference type="GO" id="GO:0090050">
    <property type="term" value="P:positive regulation of cell migration involved in sprouting angiogenesis"/>
    <property type="evidence" value="ECO:0007669"/>
    <property type="project" value="Ensembl"/>
</dbReference>